<sequence>MKLTQEQLAFEADIQRVYVSTLELGQQQPSLVTIFKLAKGLNCTAVELIEDTEQELRLLSRKIPVYRQTP</sequence>
<proteinExistence type="predicted"/>
<dbReference type="InterPro" id="IPR001387">
    <property type="entry name" value="Cro/C1-type_HTH"/>
</dbReference>
<dbReference type="EMBL" id="CP091508">
    <property type="protein sequence ID" value="UOO82245.1"/>
    <property type="molecule type" value="Genomic_DNA"/>
</dbReference>
<dbReference type="PANTHER" id="PTHR46797:SF1">
    <property type="entry name" value="METHYLPHOSPHONATE SYNTHASE"/>
    <property type="match status" value="1"/>
</dbReference>
<organism evidence="3 4">
    <name type="scientific">Uruburuella testudinis</name>
    <dbReference type="NCBI Taxonomy" id="1282863"/>
    <lineage>
        <taxon>Bacteria</taxon>
        <taxon>Pseudomonadati</taxon>
        <taxon>Pseudomonadota</taxon>
        <taxon>Betaproteobacteria</taxon>
        <taxon>Neisseriales</taxon>
        <taxon>Neisseriaceae</taxon>
        <taxon>Uruburuella</taxon>
    </lineage>
</organism>
<dbReference type="CDD" id="cd00093">
    <property type="entry name" value="HTH_XRE"/>
    <property type="match status" value="1"/>
</dbReference>
<accession>A0ABY4DU94</accession>
<keyword evidence="4" id="KW-1185">Reference proteome</keyword>
<dbReference type="Proteomes" id="UP000829817">
    <property type="component" value="Chromosome"/>
</dbReference>
<dbReference type="InterPro" id="IPR050807">
    <property type="entry name" value="TransReg_Diox_bact_type"/>
</dbReference>
<dbReference type="Gene3D" id="1.10.260.40">
    <property type="entry name" value="lambda repressor-like DNA-binding domains"/>
    <property type="match status" value="1"/>
</dbReference>
<dbReference type="SUPFAM" id="SSF47413">
    <property type="entry name" value="lambda repressor-like DNA-binding domains"/>
    <property type="match status" value="1"/>
</dbReference>
<name>A0ABY4DU94_9NEIS</name>
<protein>
    <submittedName>
        <fullName evidence="3">Helix-turn-helix domain-containing protein</fullName>
    </submittedName>
</protein>
<gene>
    <name evidence="3" type="ORF">LVJ83_01850</name>
</gene>
<keyword evidence="1" id="KW-0238">DNA-binding</keyword>
<dbReference type="PROSITE" id="PS50943">
    <property type="entry name" value="HTH_CROC1"/>
    <property type="match status" value="1"/>
</dbReference>
<dbReference type="PANTHER" id="PTHR46797">
    <property type="entry name" value="HTH-TYPE TRANSCRIPTIONAL REGULATOR"/>
    <property type="match status" value="1"/>
</dbReference>
<dbReference type="Pfam" id="PF01381">
    <property type="entry name" value="HTH_3"/>
    <property type="match status" value="1"/>
</dbReference>
<feature type="domain" description="HTH cro/C1-type" evidence="2">
    <location>
        <begin position="2"/>
        <end position="48"/>
    </location>
</feature>
<evidence type="ECO:0000313" key="4">
    <source>
        <dbReference type="Proteomes" id="UP000829817"/>
    </source>
</evidence>
<evidence type="ECO:0000256" key="1">
    <source>
        <dbReference type="ARBA" id="ARBA00023125"/>
    </source>
</evidence>
<dbReference type="InterPro" id="IPR010982">
    <property type="entry name" value="Lambda_DNA-bd_dom_sf"/>
</dbReference>
<evidence type="ECO:0000313" key="3">
    <source>
        <dbReference type="EMBL" id="UOO82245.1"/>
    </source>
</evidence>
<evidence type="ECO:0000259" key="2">
    <source>
        <dbReference type="PROSITE" id="PS50943"/>
    </source>
</evidence>
<reference evidence="3 4" key="1">
    <citation type="journal article" date="2022" name="Res Sq">
        <title>Evolution of multicellular longitudinally dividing oral cavity symbionts (Neisseriaceae).</title>
        <authorList>
            <person name="Nyongesa S."/>
            <person name="Weber P."/>
            <person name="Bernet E."/>
            <person name="Pullido F."/>
            <person name="Nieckarz M."/>
            <person name="Delaby M."/>
            <person name="Nieves C."/>
            <person name="Viehboeck T."/>
            <person name="Krause N."/>
            <person name="Rivera-Millot A."/>
            <person name="Nakamura A."/>
            <person name="Vischer N."/>
            <person name="VanNieuwenhze M."/>
            <person name="Brun Y."/>
            <person name="Cava F."/>
            <person name="Bulgheresi S."/>
            <person name="Veyrier F."/>
        </authorList>
    </citation>
    <scope>NUCLEOTIDE SEQUENCE [LARGE SCALE GENOMIC DNA]</scope>
    <source>
        <strain evidence="3 4">CCUG 63373m</strain>
    </source>
</reference>